<evidence type="ECO:0000256" key="1">
    <source>
        <dbReference type="ARBA" id="ARBA00001917"/>
    </source>
</evidence>
<comment type="cofactor">
    <cofactor evidence="1">
        <name>FMN</name>
        <dbReference type="ChEBI" id="CHEBI:58210"/>
    </cofactor>
</comment>
<evidence type="ECO:0000256" key="12">
    <source>
        <dbReference type="ARBA" id="ARBA00023164"/>
    </source>
</evidence>
<evidence type="ECO:0000256" key="6">
    <source>
        <dbReference type="ARBA" id="ARBA00022643"/>
    </source>
</evidence>
<evidence type="ECO:0000256" key="8">
    <source>
        <dbReference type="ARBA" id="ARBA00022962"/>
    </source>
</evidence>
<keyword evidence="10" id="KW-0408">Iron</keyword>
<dbReference type="PROSITE" id="PS51278">
    <property type="entry name" value="GATASE_TYPE_2"/>
    <property type="match status" value="1"/>
</dbReference>
<evidence type="ECO:0000256" key="2">
    <source>
        <dbReference type="ARBA" id="ARBA00001927"/>
    </source>
</evidence>
<dbReference type="GO" id="GO:0051538">
    <property type="term" value="F:3 iron, 4 sulfur cluster binding"/>
    <property type="evidence" value="ECO:0007669"/>
    <property type="project" value="UniProtKB-KW"/>
</dbReference>
<keyword evidence="13" id="KW-0003">3Fe-4S</keyword>
<accession>A0A381XZ26</accession>
<keyword evidence="11" id="KW-0411">Iron-sulfur</keyword>
<dbReference type="InterPro" id="IPR017932">
    <property type="entry name" value="GATase_2_dom"/>
</dbReference>
<dbReference type="Gene3D" id="3.60.20.10">
    <property type="entry name" value="Glutamine Phosphoribosylpyrophosphate, subunit 1, domain 1"/>
    <property type="match status" value="1"/>
</dbReference>
<dbReference type="InterPro" id="IPR050711">
    <property type="entry name" value="ET-N_metabolism_enzyme"/>
</dbReference>
<evidence type="ECO:0000256" key="10">
    <source>
        <dbReference type="ARBA" id="ARBA00023004"/>
    </source>
</evidence>
<dbReference type="EMBL" id="UINC01016887">
    <property type="protein sequence ID" value="SVA69965.1"/>
    <property type="molecule type" value="Genomic_DNA"/>
</dbReference>
<reference evidence="16" key="1">
    <citation type="submission" date="2018-05" db="EMBL/GenBank/DDBJ databases">
        <authorList>
            <person name="Lanie J.A."/>
            <person name="Ng W.-L."/>
            <person name="Kazmierczak K.M."/>
            <person name="Andrzejewski T.M."/>
            <person name="Davidsen T.M."/>
            <person name="Wayne K.J."/>
            <person name="Tettelin H."/>
            <person name="Glass J.I."/>
            <person name="Rusch D."/>
            <person name="Podicherti R."/>
            <person name="Tsui H.-C.T."/>
            <person name="Winkler M.E."/>
        </authorList>
    </citation>
    <scope>NUCLEOTIDE SEQUENCE</scope>
</reference>
<evidence type="ECO:0000256" key="5">
    <source>
        <dbReference type="ARBA" id="ARBA00022630"/>
    </source>
</evidence>
<dbReference type="SUPFAM" id="SSF56235">
    <property type="entry name" value="N-terminal nucleophile aminohydrolases (Ntn hydrolases)"/>
    <property type="match status" value="1"/>
</dbReference>
<evidence type="ECO:0000256" key="13">
    <source>
        <dbReference type="ARBA" id="ARBA00023291"/>
    </source>
</evidence>
<evidence type="ECO:0000313" key="16">
    <source>
        <dbReference type="EMBL" id="SVA69965.1"/>
    </source>
</evidence>
<evidence type="ECO:0000256" key="4">
    <source>
        <dbReference type="ARBA" id="ARBA00022605"/>
    </source>
</evidence>
<dbReference type="GO" id="GO:0006537">
    <property type="term" value="P:glutamate biosynthetic process"/>
    <property type="evidence" value="ECO:0007669"/>
    <property type="project" value="UniProtKB-KW"/>
</dbReference>
<dbReference type="InterPro" id="IPR029055">
    <property type="entry name" value="Ntn_hydrolases_N"/>
</dbReference>
<dbReference type="SUPFAM" id="SSF51395">
    <property type="entry name" value="FMN-linked oxidoreductases"/>
    <property type="match status" value="1"/>
</dbReference>
<dbReference type="InterPro" id="IPR013785">
    <property type="entry name" value="Aldolase_TIM"/>
</dbReference>
<gene>
    <name evidence="16" type="ORF">METZ01_LOCUS122819</name>
</gene>
<dbReference type="GO" id="GO:0046872">
    <property type="term" value="F:metal ion binding"/>
    <property type="evidence" value="ECO:0007669"/>
    <property type="project" value="UniProtKB-KW"/>
</dbReference>
<keyword evidence="9" id="KW-0560">Oxidoreductase</keyword>
<dbReference type="InterPro" id="IPR006982">
    <property type="entry name" value="Glu_synth_centr_N"/>
</dbReference>
<organism evidence="16">
    <name type="scientific">marine metagenome</name>
    <dbReference type="NCBI Taxonomy" id="408172"/>
    <lineage>
        <taxon>unclassified sequences</taxon>
        <taxon>metagenomes</taxon>
        <taxon>ecological metagenomes</taxon>
    </lineage>
</organism>
<dbReference type="Gene3D" id="3.20.20.70">
    <property type="entry name" value="Aldolase class I"/>
    <property type="match status" value="1"/>
</dbReference>
<evidence type="ECO:0000256" key="3">
    <source>
        <dbReference type="ARBA" id="ARBA00009716"/>
    </source>
</evidence>
<evidence type="ECO:0000256" key="11">
    <source>
        <dbReference type="ARBA" id="ARBA00023014"/>
    </source>
</evidence>
<proteinExistence type="inferred from homology"/>
<dbReference type="CDD" id="cd00713">
    <property type="entry name" value="GltS"/>
    <property type="match status" value="1"/>
</dbReference>
<comment type="pathway">
    <text evidence="14">Amino-acid biosynthesis.</text>
</comment>
<dbReference type="PANTHER" id="PTHR11938:SF133">
    <property type="entry name" value="GLUTAMATE SYNTHASE (NADH)"/>
    <property type="match status" value="1"/>
</dbReference>
<evidence type="ECO:0000256" key="7">
    <source>
        <dbReference type="ARBA" id="ARBA00022723"/>
    </source>
</evidence>
<feature type="non-terminal residue" evidence="16">
    <location>
        <position position="623"/>
    </location>
</feature>
<dbReference type="Pfam" id="PF00310">
    <property type="entry name" value="GATase_2"/>
    <property type="match status" value="1"/>
</dbReference>
<comment type="cofactor">
    <cofactor evidence="2">
        <name>[3Fe-4S] cluster</name>
        <dbReference type="ChEBI" id="CHEBI:21137"/>
    </cofactor>
</comment>
<evidence type="ECO:0000259" key="15">
    <source>
        <dbReference type="PROSITE" id="PS51278"/>
    </source>
</evidence>
<feature type="domain" description="Glutamine amidotransferase type-2" evidence="15">
    <location>
        <begin position="1"/>
        <end position="376"/>
    </location>
</feature>
<sequence length="623" mass="71255">MGIQALRVLYHRGAVDADGKTGDGAGIQLAIPMDFFAEQIERTGHKTNNLPFAVGMVFLPRTNFDSQEKSRILIESEIIKEGFKIYGWRQVPINTKMIGEKAKATLPEIEQILIGNEIYSSELELDDKLYLIRKRIEKKINQENINDFYICSLSSQSIIYKGMFLAEQLSNFYPDIQDKRFISKFAVYHQRYSTNTFPTWSLAQPFRVIAHNGEINTLKGNKNWMAAHEPRMSHPNFEKNIDDLKPIIDQSASDSAALDATIELLVRSKRNLPMAKLMTIPEAFAHRRDFPKKLKDLYAYANAVMESWDGPAAICGVHDEWAIAGMDRNGLRPIRYTLTDDFLITGSETGMVEIEESKILERGRVGPGQMIAVNFKEGKFYTDAKIKNRLSQSKPFGEWTKKITHIDKLVQSVDEEFRDINASDLRKRMSSFGWTVEDIELILHPMIAEQKEAVGSMGDDTPLAVLSDNYRGLHHFFRQNFSQVTNPAIDSLRERVVMSLRTRIGNLSNILDEDQSQCDHLQLSSPVLSINQFKTMRKYMKYNVKIIDTTMDLTTRDISFKKELDRINKEAEEAVRTGFVHLILTDKSLSKDNVALPMILVTSSVHHYLINKKLRTFISLNIQ</sequence>
<keyword evidence="12" id="KW-0314">Glutamate biosynthesis</keyword>
<comment type="similarity">
    <text evidence="3">Belongs to the glutamate synthase family.</text>
</comment>
<evidence type="ECO:0000256" key="14">
    <source>
        <dbReference type="ARBA" id="ARBA00029440"/>
    </source>
</evidence>
<dbReference type="AlphaFoldDB" id="A0A381XZ26"/>
<keyword evidence="8" id="KW-0315">Glutamine amidotransferase</keyword>
<keyword evidence="6" id="KW-0288">FMN</keyword>
<keyword evidence="4" id="KW-0028">Amino-acid biosynthesis</keyword>
<dbReference type="GO" id="GO:0019676">
    <property type="term" value="P:ammonia assimilation cycle"/>
    <property type="evidence" value="ECO:0007669"/>
    <property type="project" value="TreeGrafter"/>
</dbReference>
<name>A0A381XZ26_9ZZZZ</name>
<evidence type="ECO:0000256" key="9">
    <source>
        <dbReference type="ARBA" id="ARBA00023002"/>
    </source>
</evidence>
<dbReference type="PANTHER" id="PTHR11938">
    <property type="entry name" value="FAD NADPH DEHYDROGENASE/OXIDOREDUCTASE"/>
    <property type="match status" value="1"/>
</dbReference>
<protein>
    <recommendedName>
        <fullName evidence="15">Glutamine amidotransferase type-2 domain-containing protein</fullName>
    </recommendedName>
</protein>
<dbReference type="GO" id="GO:0015930">
    <property type="term" value="F:glutamate synthase activity"/>
    <property type="evidence" value="ECO:0007669"/>
    <property type="project" value="InterPro"/>
</dbReference>
<keyword evidence="7" id="KW-0479">Metal-binding</keyword>
<dbReference type="Pfam" id="PF04898">
    <property type="entry name" value="Glu_syn_central"/>
    <property type="match status" value="1"/>
</dbReference>
<keyword evidence="5" id="KW-0285">Flavoprotein</keyword>